<evidence type="ECO:0000313" key="13">
    <source>
        <dbReference type="Proteomes" id="UP000887458"/>
    </source>
</evidence>
<feature type="transmembrane region" description="Helical" evidence="10">
    <location>
        <begin position="54"/>
        <end position="75"/>
    </location>
</feature>
<accession>A0ABQ8JDM9</accession>
<feature type="transmembrane region" description="Helical" evidence="10">
    <location>
        <begin position="270"/>
        <end position="289"/>
    </location>
</feature>
<reference evidence="12 13" key="2">
    <citation type="journal article" date="2022" name="Mol. Biol. Evol.">
        <title>Comparative Genomics Reveals Insights into the Divergent Evolution of Astigmatic Mites and Household Pest Adaptations.</title>
        <authorList>
            <person name="Xiong Q."/>
            <person name="Wan A.T."/>
            <person name="Liu X."/>
            <person name="Fung C.S."/>
            <person name="Xiao X."/>
            <person name="Malainual N."/>
            <person name="Hou J."/>
            <person name="Wang L."/>
            <person name="Wang M."/>
            <person name="Yang K.Y."/>
            <person name="Cui Y."/>
            <person name="Leung E.L."/>
            <person name="Nong W."/>
            <person name="Shin S.K."/>
            <person name="Au S.W."/>
            <person name="Jeong K.Y."/>
            <person name="Chew F.T."/>
            <person name="Hui J.H."/>
            <person name="Leung T.F."/>
            <person name="Tungtrongchitr A."/>
            <person name="Zhong N."/>
            <person name="Liu Z."/>
            <person name="Tsui S.K."/>
        </authorList>
    </citation>
    <scope>NUCLEOTIDE SEQUENCE [LARGE SCALE GENOMIC DNA]</scope>
    <source>
        <strain evidence="12">Derp</strain>
    </source>
</reference>
<gene>
    <name evidence="12" type="primary">SGMS1_1</name>
    <name evidence="12" type="ORF">DERP_000963</name>
</gene>
<feature type="region of interest" description="Disordered" evidence="9">
    <location>
        <begin position="570"/>
        <end position="590"/>
    </location>
</feature>
<comment type="similarity">
    <text evidence="2">Belongs to the sphingomyelin synthase family.</text>
</comment>
<dbReference type="PANTHER" id="PTHR21290">
    <property type="entry name" value="SPHINGOMYELIN SYNTHETASE"/>
    <property type="match status" value="1"/>
</dbReference>
<feature type="transmembrane region" description="Helical" evidence="10">
    <location>
        <begin position="196"/>
        <end position="215"/>
    </location>
</feature>
<dbReference type="InterPro" id="IPR025749">
    <property type="entry name" value="Sphingomyelin_synth-like_dom"/>
</dbReference>
<feature type="transmembrane region" description="Helical" evidence="10">
    <location>
        <begin position="452"/>
        <end position="471"/>
    </location>
</feature>
<evidence type="ECO:0000256" key="10">
    <source>
        <dbReference type="SAM" id="Phobius"/>
    </source>
</evidence>
<evidence type="ECO:0000256" key="4">
    <source>
        <dbReference type="ARBA" id="ARBA00022692"/>
    </source>
</evidence>
<keyword evidence="4 10" id="KW-0812">Transmembrane</keyword>
<reference evidence="12 13" key="1">
    <citation type="journal article" date="2018" name="J. Allergy Clin. Immunol.">
        <title>High-quality assembly of Dermatophagoides pteronyssinus genome and transcriptome reveals a wide range of novel allergens.</title>
        <authorList>
            <person name="Liu X.Y."/>
            <person name="Yang K.Y."/>
            <person name="Wang M.Q."/>
            <person name="Kwok J.S."/>
            <person name="Zeng X."/>
            <person name="Yang Z."/>
            <person name="Xiao X.J."/>
            <person name="Lau C.P."/>
            <person name="Li Y."/>
            <person name="Huang Z.M."/>
            <person name="Ba J.G."/>
            <person name="Yim A.K."/>
            <person name="Ouyang C.Y."/>
            <person name="Ngai S.M."/>
            <person name="Chan T.F."/>
            <person name="Leung E.L."/>
            <person name="Liu L."/>
            <person name="Liu Z.G."/>
            <person name="Tsui S.K."/>
        </authorList>
    </citation>
    <scope>NUCLEOTIDE SEQUENCE [LARGE SCALE GENOMIC DNA]</scope>
    <source>
        <strain evidence="12">Derp</strain>
    </source>
</reference>
<evidence type="ECO:0000256" key="7">
    <source>
        <dbReference type="ARBA" id="ARBA00023098"/>
    </source>
</evidence>
<sequence>MNRWQICKTLFALIFYLSNLYLNCLLIVIINERIPLQEYSLPDIGFEFLPYSHYAVYLIEIYLSFLGITLLILFGTHQIGWQIFRRFCLITGITIFTHSVCSAATQLPISDIRNDCHQRISSNVTNFQFIRELLKRSGQEIFRFGSFSTIMINGQANFCGGNVDILRAIHIILAYQFLTTYFRSNSLPIRLLFERLMFYCCWMAILMIIIARMNYLVNILIAYYICTRTFYIYHTICLNQSFQYSNNGGNIMSTIKKIINILWQRHSINFILLLFMASGMMINSLMLVLTHERIPSQLKPLPDIGFEILLRNNNLIVFTELYITLQNLSFLFVLLFHWERERIFRRFTFVTGLAYMIRSMYFPSTSLPPSIFNSCSPKFPSNITVSEYSIRSINRMIAFSKTFGFVTQQKFNLCGDQIFSGHTIIIIMVHLFIDTYYYSLALNTDIIKCAMIILKIIHWILSTSAIISLIISHQHYTIDIIISVYVCTQLFWTYHSLCMERRFFRQLKQRYHHHQQQRQHRQHRSDGRSKNLINYLINFNIDDSDSNFIKYYWWWPLFVYFEIENELPISSSLSSPSSTSSSSSSSISDE</sequence>
<keyword evidence="5" id="KW-0746">Sphingolipid metabolism</keyword>
<evidence type="ECO:0000256" key="3">
    <source>
        <dbReference type="ARBA" id="ARBA00022679"/>
    </source>
</evidence>
<dbReference type="PANTHER" id="PTHR21290:SF27">
    <property type="entry name" value="PHOSPHATIDYLCHOLINE:CERAMIDE CHOLINEPHOSPHOTRANSFERASE 1"/>
    <property type="match status" value="1"/>
</dbReference>
<keyword evidence="13" id="KW-1185">Reference proteome</keyword>
<feature type="transmembrane region" description="Helical" evidence="10">
    <location>
        <begin position="477"/>
        <end position="497"/>
    </location>
</feature>
<evidence type="ECO:0000256" key="8">
    <source>
        <dbReference type="ARBA" id="ARBA00023136"/>
    </source>
</evidence>
<feature type="transmembrane region" description="Helical" evidence="10">
    <location>
        <begin position="315"/>
        <end position="336"/>
    </location>
</feature>
<keyword evidence="3" id="KW-0808">Transferase</keyword>
<dbReference type="InterPro" id="IPR045221">
    <property type="entry name" value="Sphingomyelin_synth-like"/>
</dbReference>
<feature type="transmembrane region" description="Helical" evidence="10">
    <location>
        <begin position="418"/>
        <end position="440"/>
    </location>
</feature>
<feature type="transmembrane region" description="Helical" evidence="10">
    <location>
        <begin position="343"/>
        <end position="362"/>
    </location>
</feature>
<evidence type="ECO:0000256" key="6">
    <source>
        <dbReference type="ARBA" id="ARBA00022989"/>
    </source>
</evidence>
<protein>
    <submittedName>
        <fullName evidence="12">Sphingomyelin synthase</fullName>
    </submittedName>
</protein>
<proteinExistence type="inferred from homology"/>
<evidence type="ECO:0000313" key="12">
    <source>
        <dbReference type="EMBL" id="KAH9420537.1"/>
    </source>
</evidence>
<name>A0ABQ8JDM9_DERPT</name>
<dbReference type="EMBL" id="NJHN03000047">
    <property type="protein sequence ID" value="KAH9420537.1"/>
    <property type="molecule type" value="Genomic_DNA"/>
</dbReference>
<evidence type="ECO:0000256" key="2">
    <source>
        <dbReference type="ARBA" id="ARBA00005441"/>
    </source>
</evidence>
<feature type="domain" description="Sphingomyelin synthase-like" evidence="11">
    <location>
        <begin position="414"/>
        <end position="496"/>
    </location>
</feature>
<comment type="subcellular location">
    <subcellularLocation>
        <location evidence="1">Membrane</location>
        <topology evidence="1">Multi-pass membrane protein</topology>
    </subcellularLocation>
</comment>
<dbReference type="Pfam" id="PF14360">
    <property type="entry name" value="PAP2_C"/>
    <property type="match status" value="1"/>
</dbReference>
<keyword evidence="6 10" id="KW-1133">Transmembrane helix</keyword>
<feature type="transmembrane region" description="Helical" evidence="10">
    <location>
        <begin position="87"/>
        <end position="105"/>
    </location>
</feature>
<organism evidence="12 13">
    <name type="scientific">Dermatophagoides pteronyssinus</name>
    <name type="common">European house dust mite</name>
    <dbReference type="NCBI Taxonomy" id="6956"/>
    <lineage>
        <taxon>Eukaryota</taxon>
        <taxon>Metazoa</taxon>
        <taxon>Ecdysozoa</taxon>
        <taxon>Arthropoda</taxon>
        <taxon>Chelicerata</taxon>
        <taxon>Arachnida</taxon>
        <taxon>Acari</taxon>
        <taxon>Acariformes</taxon>
        <taxon>Sarcoptiformes</taxon>
        <taxon>Astigmata</taxon>
        <taxon>Psoroptidia</taxon>
        <taxon>Analgoidea</taxon>
        <taxon>Pyroglyphidae</taxon>
        <taxon>Dermatophagoidinae</taxon>
        <taxon>Dermatophagoides</taxon>
    </lineage>
</organism>
<comment type="caution">
    <text evidence="12">The sequence shown here is derived from an EMBL/GenBank/DDBJ whole genome shotgun (WGS) entry which is preliminary data.</text>
</comment>
<keyword evidence="8 10" id="KW-0472">Membrane</keyword>
<evidence type="ECO:0000256" key="1">
    <source>
        <dbReference type="ARBA" id="ARBA00004141"/>
    </source>
</evidence>
<keyword evidence="7" id="KW-0443">Lipid metabolism</keyword>
<evidence type="ECO:0000256" key="9">
    <source>
        <dbReference type="SAM" id="MobiDB-lite"/>
    </source>
</evidence>
<evidence type="ECO:0000259" key="11">
    <source>
        <dbReference type="Pfam" id="PF14360"/>
    </source>
</evidence>
<feature type="transmembrane region" description="Helical" evidence="10">
    <location>
        <begin position="12"/>
        <end position="34"/>
    </location>
</feature>
<dbReference type="Proteomes" id="UP000887458">
    <property type="component" value="Unassembled WGS sequence"/>
</dbReference>
<evidence type="ECO:0000256" key="5">
    <source>
        <dbReference type="ARBA" id="ARBA00022919"/>
    </source>
</evidence>